<evidence type="ECO:0000256" key="2">
    <source>
        <dbReference type="SAM" id="Phobius"/>
    </source>
</evidence>
<feature type="chain" id="PRO_5045782497" evidence="3">
    <location>
        <begin position="20"/>
        <end position="184"/>
    </location>
</feature>
<dbReference type="GeneID" id="124293398"/>
<evidence type="ECO:0000313" key="4">
    <source>
        <dbReference type="Proteomes" id="UP000829291"/>
    </source>
</evidence>
<reference evidence="5" key="1">
    <citation type="submission" date="2025-08" db="UniProtKB">
        <authorList>
            <consortium name="RefSeq"/>
        </authorList>
    </citation>
    <scope>IDENTIFICATION</scope>
    <source>
        <tissue evidence="5">Thorax and Abdomen</tissue>
    </source>
</reference>
<dbReference type="InterPro" id="IPR012464">
    <property type="entry name" value="DUF1676"/>
</dbReference>
<dbReference type="Pfam" id="PF07898">
    <property type="entry name" value="DUF1676"/>
    <property type="match status" value="1"/>
</dbReference>
<protein>
    <submittedName>
        <fullName evidence="5">Uncharacterized protein LOC124293398 isoform X2</fullName>
    </submittedName>
</protein>
<keyword evidence="2" id="KW-0812">Transmembrane</keyword>
<feature type="transmembrane region" description="Helical" evidence="2">
    <location>
        <begin position="135"/>
        <end position="154"/>
    </location>
</feature>
<keyword evidence="2" id="KW-0472">Membrane</keyword>
<evidence type="ECO:0000256" key="3">
    <source>
        <dbReference type="SAM" id="SignalP"/>
    </source>
</evidence>
<name>A0ABM3FQF1_NEOLC</name>
<sequence>MKIRVTLIIFMCTTFAANADKFPETKDLAKKSEPRHRVYEYSRSIEAVSVDFGNANGGGRSEVTKHVRLSYTPDEEDISDSMVGNHIQKGSERSLQVLTSTRKNSKQPSKILHSDGSTSSEKVVSRRRKDKMEDFMMPLLVAYKMKFAALIPILMGGMSLLVSTTALAGFFFSLFAAVLGLKTD</sequence>
<organism evidence="4 5">
    <name type="scientific">Neodiprion lecontei</name>
    <name type="common">Redheaded pine sawfly</name>
    <dbReference type="NCBI Taxonomy" id="441921"/>
    <lineage>
        <taxon>Eukaryota</taxon>
        <taxon>Metazoa</taxon>
        <taxon>Ecdysozoa</taxon>
        <taxon>Arthropoda</taxon>
        <taxon>Hexapoda</taxon>
        <taxon>Insecta</taxon>
        <taxon>Pterygota</taxon>
        <taxon>Neoptera</taxon>
        <taxon>Endopterygota</taxon>
        <taxon>Hymenoptera</taxon>
        <taxon>Tenthredinoidea</taxon>
        <taxon>Diprionidae</taxon>
        <taxon>Diprioninae</taxon>
        <taxon>Neodiprion</taxon>
    </lineage>
</organism>
<feature type="region of interest" description="Disordered" evidence="1">
    <location>
        <begin position="100"/>
        <end position="126"/>
    </location>
</feature>
<keyword evidence="3" id="KW-0732">Signal</keyword>
<proteinExistence type="predicted"/>
<dbReference type="RefSeq" id="XP_046590254.1">
    <property type="nucleotide sequence ID" value="XM_046734298.1"/>
</dbReference>
<evidence type="ECO:0000256" key="1">
    <source>
        <dbReference type="SAM" id="MobiDB-lite"/>
    </source>
</evidence>
<feature type="signal peptide" evidence="3">
    <location>
        <begin position="1"/>
        <end position="19"/>
    </location>
</feature>
<feature type="transmembrane region" description="Helical" evidence="2">
    <location>
        <begin position="160"/>
        <end position="181"/>
    </location>
</feature>
<evidence type="ECO:0000313" key="5">
    <source>
        <dbReference type="RefSeq" id="XP_046590254.1"/>
    </source>
</evidence>
<keyword evidence="2" id="KW-1133">Transmembrane helix</keyword>
<dbReference type="Proteomes" id="UP000829291">
    <property type="component" value="Chromosome 1"/>
</dbReference>
<keyword evidence="4" id="KW-1185">Reference proteome</keyword>
<gene>
    <name evidence="5" type="primary">LOC124293398</name>
</gene>
<accession>A0ABM3FQF1</accession>